<accession>A0ACB8GXF5</accession>
<evidence type="ECO:0000313" key="2">
    <source>
        <dbReference type="Proteomes" id="UP000664032"/>
    </source>
</evidence>
<reference evidence="1" key="1">
    <citation type="submission" date="2021-10" db="EMBL/GenBank/DDBJ databases">
        <title>Psilocybe cubensis genome.</title>
        <authorList>
            <person name="Mckernan K.J."/>
            <person name="Crawford S."/>
            <person name="Trippe A."/>
            <person name="Kane L.T."/>
            <person name="Mclaughlin S."/>
        </authorList>
    </citation>
    <scope>NUCLEOTIDE SEQUENCE</scope>
    <source>
        <strain evidence="1">MGC-MH-2018</strain>
    </source>
</reference>
<name>A0ACB8GXF5_PSICU</name>
<keyword evidence="2" id="KW-1185">Reference proteome</keyword>
<protein>
    <submittedName>
        <fullName evidence="1">ABC multidrug transporter MDR3</fullName>
    </submittedName>
</protein>
<sequence length="536" mass="58847">MLKLDAESENNVQHQQHTVDLHTLPNNSDQLTTVGGDSQNTLDVVQTLGRLAKSREDAGILPRELGVSFRGLEVIGLGAASSYQDTVGSIFNPSNMIKQIQAQRHPSTRHIISGFEGTVKPGEMLRQYLPPNQYFKSLTHTNLSPTVVLGRPGSGCSTLLKILTNKHDEFHSTSGDILYNTFLPGQISAHFRGDVHYCPEDDIHFPTLTVGQTVEFAARVRAPRAAARMGESRAQYAKHTADVLLKLFGLEHARNTQVGDATIRGISGGEKKRLSICEAMAARSCLTSWDNATRGLDSSTALEFVQILRAATDINRLTSIVSLYQAGERLYELFDKVCVVYEGRMAYFGPANQARDYFINLGYEPAHRQTTADFLVSVTDPNARIPRSDLALPAPRTAAEFASAFTRSDIGQKNAQSVDIFRAELQADRKVSEVYVKSAREEHDKLARAGSSYVASLPAQAAAVMLRRIQILRGALVISIINMVYVFSVIYKLFAFAHTAGLPSGYIFQGIVLGTTFLKEPASTNSFFSRSGILFL</sequence>
<proteinExistence type="predicted"/>
<gene>
    <name evidence="1" type="ORF">JR316_0006806</name>
</gene>
<comment type="caution">
    <text evidence="1">The sequence shown here is derived from an EMBL/GenBank/DDBJ whole genome shotgun (WGS) entry which is preliminary data.</text>
</comment>
<dbReference type="EMBL" id="JAFIQS020000006">
    <property type="protein sequence ID" value="KAH9480208.1"/>
    <property type="molecule type" value="Genomic_DNA"/>
</dbReference>
<evidence type="ECO:0000313" key="1">
    <source>
        <dbReference type="EMBL" id="KAH9480208.1"/>
    </source>
</evidence>
<organism evidence="1 2">
    <name type="scientific">Psilocybe cubensis</name>
    <name type="common">Psychedelic mushroom</name>
    <name type="synonym">Stropharia cubensis</name>
    <dbReference type="NCBI Taxonomy" id="181762"/>
    <lineage>
        <taxon>Eukaryota</taxon>
        <taxon>Fungi</taxon>
        <taxon>Dikarya</taxon>
        <taxon>Basidiomycota</taxon>
        <taxon>Agaricomycotina</taxon>
        <taxon>Agaricomycetes</taxon>
        <taxon>Agaricomycetidae</taxon>
        <taxon>Agaricales</taxon>
        <taxon>Agaricineae</taxon>
        <taxon>Strophariaceae</taxon>
        <taxon>Psilocybe</taxon>
    </lineage>
</organism>
<dbReference type="Proteomes" id="UP000664032">
    <property type="component" value="Unassembled WGS sequence"/>
</dbReference>